<proteinExistence type="predicted"/>
<reference evidence="1 2" key="1">
    <citation type="journal article" date="2020" name="Nature">
        <title>Six reference-quality genomes reveal evolution of bat adaptations.</title>
        <authorList>
            <person name="Jebb D."/>
            <person name="Huang Z."/>
            <person name="Pippel M."/>
            <person name="Hughes G.M."/>
            <person name="Lavrichenko K."/>
            <person name="Devanna P."/>
            <person name="Winkler S."/>
            <person name="Jermiin L.S."/>
            <person name="Skirmuntt E.C."/>
            <person name="Katzourakis A."/>
            <person name="Burkitt-Gray L."/>
            <person name="Ray D.A."/>
            <person name="Sullivan K.A.M."/>
            <person name="Roscito J.G."/>
            <person name="Kirilenko B.M."/>
            <person name="Davalos L.M."/>
            <person name="Corthals A.P."/>
            <person name="Power M.L."/>
            <person name="Jones G."/>
            <person name="Ransome R.D."/>
            <person name="Dechmann D.K.N."/>
            <person name="Locatelli A.G."/>
            <person name="Puechmaille S.J."/>
            <person name="Fedrigo O."/>
            <person name="Jarvis E.D."/>
            <person name="Hiller M."/>
            <person name="Vernes S.C."/>
            <person name="Myers E.W."/>
            <person name="Teeling E.C."/>
        </authorList>
    </citation>
    <scope>NUCLEOTIDE SEQUENCE [LARGE SCALE GENOMIC DNA]</scope>
    <source>
        <strain evidence="1">Bat1K_MPI-CBG_1</strain>
    </source>
</reference>
<comment type="caution">
    <text evidence="1">The sequence shown here is derived from an EMBL/GenBank/DDBJ whole genome shotgun (WGS) entry which is preliminary data.</text>
</comment>
<gene>
    <name evidence="1" type="ORF">HJG60_010585</name>
</gene>
<dbReference type="AlphaFoldDB" id="A0A834EF76"/>
<accession>A0A834EF76</accession>
<name>A0A834EF76_9CHIR</name>
<evidence type="ECO:0000313" key="2">
    <source>
        <dbReference type="Proteomes" id="UP000664940"/>
    </source>
</evidence>
<evidence type="ECO:0000313" key="1">
    <source>
        <dbReference type="EMBL" id="KAF6114621.1"/>
    </source>
</evidence>
<sequence length="191" mass="21154">MVFSGFSDHMPQTGCEHGLLVSQEDVEVFTALMAHGPSLPSSFSHIFLQVHYLLRLCLCPVTVAGSLALKQFWEVVFASVHSLPQEGSELEEMKMSRLCSSCKEPPQITAEKPRALTVSTGTPLHPESTQRSSTAFKVMASPGGRAAKGNQTTQSCPVHFCCLVCFRHFLCNYKHSVFFQRCDEVDFDSFC</sequence>
<dbReference type="EMBL" id="JABVXQ010000004">
    <property type="protein sequence ID" value="KAF6114621.1"/>
    <property type="molecule type" value="Genomic_DNA"/>
</dbReference>
<dbReference type="Proteomes" id="UP000664940">
    <property type="component" value="Unassembled WGS sequence"/>
</dbReference>
<protein>
    <submittedName>
        <fullName evidence="1">Uncharacterized protein</fullName>
    </submittedName>
</protein>
<organism evidence="1 2">
    <name type="scientific">Phyllostomus discolor</name>
    <name type="common">pale spear-nosed bat</name>
    <dbReference type="NCBI Taxonomy" id="89673"/>
    <lineage>
        <taxon>Eukaryota</taxon>
        <taxon>Metazoa</taxon>
        <taxon>Chordata</taxon>
        <taxon>Craniata</taxon>
        <taxon>Vertebrata</taxon>
        <taxon>Euteleostomi</taxon>
        <taxon>Mammalia</taxon>
        <taxon>Eutheria</taxon>
        <taxon>Laurasiatheria</taxon>
        <taxon>Chiroptera</taxon>
        <taxon>Yangochiroptera</taxon>
        <taxon>Phyllostomidae</taxon>
        <taxon>Phyllostominae</taxon>
        <taxon>Phyllostomus</taxon>
    </lineage>
</organism>